<organism evidence="1 2">
    <name type="scientific">Neotabrizicola shimadae</name>
    <dbReference type="NCBI Taxonomy" id="2807096"/>
    <lineage>
        <taxon>Bacteria</taxon>
        <taxon>Pseudomonadati</taxon>
        <taxon>Pseudomonadota</taxon>
        <taxon>Alphaproteobacteria</taxon>
        <taxon>Rhodobacterales</taxon>
        <taxon>Paracoccaceae</taxon>
        <taxon>Neotabrizicola</taxon>
    </lineage>
</organism>
<evidence type="ECO:0000313" key="1">
    <source>
        <dbReference type="EMBL" id="QYZ70839.1"/>
    </source>
</evidence>
<proteinExistence type="predicted"/>
<dbReference type="KEGG" id="nsm:JO391_04810"/>
<sequence>MTNTDPTRAMMDLATSLAEATATAQKAGLELLQAEYHALTALMPGLAPSEEDEARQEAERRAVEAAVEAGFDNMPV</sequence>
<reference evidence="1" key="1">
    <citation type="submission" date="2021-02" db="EMBL/GenBank/DDBJ databases">
        <title>Rhodobacter shimadae sp. nov., an aerobic anoxygenic phototrophic bacterium isolated from a hot spring.</title>
        <authorList>
            <person name="Muramatsu S."/>
            <person name="Haruta S."/>
            <person name="Hirose S."/>
            <person name="Hanada S."/>
        </authorList>
    </citation>
    <scope>NUCLEOTIDE SEQUENCE</scope>
    <source>
        <strain evidence="1">N10</strain>
    </source>
</reference>
<dbReference type="RefSeq" id="WP_220663056.1">
    <property type="nucleotide sequence ID" value="NZ_CP069370.1"/>
</dbReference>
<name>A0A8G0ZYZ4_9RHOB</name>
<dbReference type="Proteomes" id="UP000826300">
    <property type="component" value="Chromosome"/>
</dbReference>
<protein>
    <submittedName>
        <fullName evidence="1">Uncharacterized protein</fullName>
    </submittedName>
</protein>
<keyword evidence="2" id="KW-1185">Reference proteome</keyword>
<accession>A0A8G0ZYZ4</accession>
<evidence type="ECO:0000313" key="2">
    <source>
        <dbReference type="Proteomes" id="UP000826300"/>
    </source>
</evidence>
<dbReference type="AlphaFoldDB" id="A0A8G0ZYZ4"/>
<dbReference type="EMBL" id="CP069370">
    <property type="protein sequence ID" value="QYZ70839.1"/>
    <property type="molecule type" value="Genomic_DNA"/>
</dbReference>
<gene>
    <name evidence="1" type="ORF">JO391_04810</name>
</gene>